<dbReference type="InterPro" id="IPR001190">
    <property type="entry name" value="SRCR"/>
</dbReference>
<accession>A0A8J1Y4C8</accession>
<dbReference type="EMBL" id="CAIIXF020000007">
    <property type="protein sequence ID" value="CAH1787965.1"/>
    <property type="molecule type" value="Genomic_DNA"/>
</dbReference>
<evidence type="ECO:0000313" key="4">
    <source>
        <dbReference type="Proteomes" id="UP000749559"/>
    </source>
</evidence>
<dbReference type="SUPFAM" id="SSF53300">
    <property type="entry name" value="vWA-like"/>
    <property type="match status" value="2"/>
</dbReference>
<dbReference type="Gene3D" id="3.10.250.10">
    <property type="entry name" value="SRCR-like domain"/>
    <property type="match status" value="1"/>
</dbReference>
<dbReference type="PANTHER" id="PTHR24020:SF20">
    <property type="entry name" value="PH DOMAIN-CONTAINING PROTEIN"/>
    <property type="match status" value="1"/>
</dbReference>
<comment type="caution">
    <text evidence="2">Lacks conserved residue(s) required for the propagation of feature annotation.</text>
</comment>
<dbReference type="InterPro" id="IPR036465">
    <property type="entry name" value="vWFA_dom_sf"/>
</dbReference>
<dbReference type="InterPro" id="IPR050525">
    <property type="entry name" value="ECM_Assembly_Org"/>
</dbReference>
<dbReference type="PANTHER" id="PTHR24020">
    <property type="entry name" value="COLLAGEN ALPHA"/>
    <property type="match status" value="1"/>
</dbReference>
<keyword evidence="1 2" id="KW-1015">Disulfide bond</keyword>
<dbReference type="OrthoDB" id="6132182at2759"/>
<dbReference type="InterPro" id="IPR055355">
    <property type="entry name" value="ZP-C"/>
</dbReference>
<dbReference type="Pfam" id="PF00092">
    <property type="entry name" value="VWA"/>
    <property type="match status" value="2"/>
</dbReference>
<dbReference type="Pfam" id="PF00530">
    <property type="entry name" value="SRCR"/>
    <property type="match status" value="1"/>
</dbReference>
<protein>
    <submittedName>
        <fullName evidence="3">Uncharacterized protein</fullName>
    </submittedName>
</protein>
<dbReference type="Pfam" id="PF00100">
    <property type="entry name" value="Zona_pellucida"/>
    <property type="match status" value="1"/>
</dbReference>
<dbReference type="SUPFAM" id="SSF56487">
    <property type="entry name" value="SRCR-like"/>
    <property type="match status" value="1"/>
</dbReference>
<keyword evidence="4" id="KW-1185">Reference proteome</keyword>
<sequence length="867" mass="93799">MVAMRLALLGLCVGILVMPIYSQTTCTSKHDLVFVMDASGSLGLDNFGTIRFFVRSVIQELDIGSDATQVALVTFGDTGVVEFYLNTYDNKEDVSSAVDRLEYSGGSTDTLGALSTVRAQVLTSNRGDRADVQDTIVMITDGASKTGDPTEIANLLRSEQDAIVYTIGIGTSELNPEELVAIANAGSPSGGGSLDSYSIIVDDFSKLNPLATDVSSQICLSQPPCETLTDIVFMIDGSGSMGAENFTRVLDFVSSIVNGFNIGNEATMVGALTFSSGAEVNFQLIQHSTKSALLTAIAAIEYPGASTDTIAAFEAVRGMFTAENGDRSGVPNFAVIITDGASKTGDPTEEATATKDDDITVMAIGIRTEELNEEELTTMASNPKSKYALLAENFADLTVIGPTVKNELCNSGGCEASYRITPYDSKIPGVGRPEVRVNGQWKAICDDQWDDLDAKVICSCLYPDSDPVNYKALWRRDTTLDVLAIGIDDLVCEGDEEDIFSCKYTGEADQNCDASTEAAGIACIDIAPYVPVVPIPQLACNTSAMETCFNKSEIIASKLDLQPACSDITRQDKGDFLCYDIPHGQCTPAELTTDSSGKKYCYRYEQKSRESTGSPVFDENWDVTTCCNVAKNGSVGFGYQFFVPTGNYSSSGNTDFDMKCYLNPNFDGDAIEYPVKVLTGQDLYCKVCVDTEDEDMLLVVPTCWLSGPVGEEGPMYSFIEDKCPVVSTLGLNFYPISRHCWGFKFTAMNYNDKVEMYVSCDTFACDSNLDGKPYCDRTCIDGSNRKKRDVGDKFTPKKQGRVDRGPFIVEAGGAMRSDNGEYIVGQKLSPEELKKYMKDYQRGVNGNGRLQSSILASFLALSFILAL</sequence>
<proteinExistence type="predicted"/>
<dbReference type="PROSITE" id="PS50234">
    <property type="entry name" value="VWFA"/>
    <property type="match status" value="2"/>
</dbReference>
<dbReference type="GO" id="GO:0016020">
    <property type="term" value="C:membrane"/>
    <property type="evidence" value="ECO:0007669"/>
    <property type="project" value="InterPro"/>
</dbReference>
<dbReference type="SMART" id="SM00202">
    <property type="entry name" value="SR"/>
    <property type="match status" value="1"/>
</dbReference>
<evidence type="ECO:0000256" key="1">
    <source>
        <dbReference type="ARBA" id="ARBA00023157"/>
    </source>
</evidence>
<dbReference type="AlphaFoldDB" id="A0A8J1Y4C8"/>
<dbReference type="InterPro" id="IPR042235">
    <property type="entry name" value="ZP-C_dom"/>
</dbReference>
<dbReference type="SMART" id="SM00327">
    <property type="entry name" value="VWA"/>
    <property type="match status" value="2"/>
</dbReference>
<gene>
    <name evidence="3" type="ORF">OFUS_LOCUS13578</name>
</gene>
<dbReference type="Gene3D" id="3.40.50.410">
    <property type="entry name" value="von Willebrand factor, type A domain"/>
    <property type="match status" value="2"/>
</dbReference>
<organism evidence="3 4">
    <name type="scientific">Owenia fusiformis</name>
    <name type="common">Polychaete worm</name>
    <dbReference type="NCBI Taxonomy" id="6347"/>
    <lineage>
        <taxon>Eukaryota</taxon>
        <taxon>Metazoa</taxon>
        <taxon>Spiralia</taxon>
        <taxon>Lophotrochozoa</taxon>
        <taxon>Annelida</taxon>
        <taxon>Polychaeta</taxon>
        <taxon>Sedentaria</taxon>
        <taxon>Canalipalpata</taxon>
        <taxon>Sabellida</taxon>
        <taxon>Oweniida</taxon>
        <taxon>Oweniidae</taxon>
        <taxon>Owenia</taxon>
    </lineage>
</organism>
<feature type="disulfide bond" evidence="2">
    <location>
        <begin position="492"/>
        <end position="502"/>
    </location>
</feature>
<dbReference type="InterPro" id="IPR036772">
    <property type="entry name" value="SRCR-like_dom_sf"/>
</dbReference>
<dbReference type="PROSITE" id="PS50287">
    <property type="entry name" value="SRCR_2"/>
    <property type="match status" value="1"/>
</dbReference>
<comment type="caution">
    <text evidence="3">The sequence shown here is derived from an EMBL/GenBank/DDBJ whole genome shotgun (WGS) entry which is preliminary data.</text>
</comment>
<dbReference type="Proteomes" id="UP000749559">
    <property type="component" value="Unassembled WGS sequence"/>
</dbReference>
<dbReference type="PRINTS" id="PR00453">
    <property type="entry name" value="VWFADOMAIN"/>
</dbReference>
<evidence type="ECO:0000313" key="3">
    <source>
        <dbReference type="EMBL" id="CAH1787965.1"/>
    </source>
</evidence>
<reference evidence="3" key="1">
    <citation type="submission" date="2022-03" db="EMBL/GenBank/DDBJ databases">
        <authorList>
            <person name="Martin C."/>
        </authorList>
    </citation>
    <scope>NUCLEOTIDE SEQUENCE</scope>
</reference>
<dbReference type="InterPro" id="IPR002035">
    <property type="entry name" value="VWF_A"/>
</dbReference>
<dbReference type="PROSITE" id="PS51034">
    <property type="entry name" value="ZP_2"/>
    <property type="match status" value="1"/>
</dbReference>
<name>A0A8J1Y4C8_OWEFU</name>
<dbReference type="InterPro" id="IPR001507">
    <property type="entry name" value="ZP_dom"/>
</dbReference>
<dbReference type="Gene3D" id="2.60.40.4100">
    <property type="entry name" value="Zona pellucida, ZP-C domain"/>
    <property type="match status" value="1"/>
</dbReference>
<dbReference type="CDD" id="cd01450">
    <property type="entry name" value="vWFA_subfamily_ECM"/>
    <property type="match status" value="1"/>
</dbReference>
<evidence type="ECO:0000256" key="2">
    <source>
        <dbReference type="PROSITE-ProRule" id="PRU00196"/>
    </source>
</evidence>